<protein>
    <submittedName>
        <fullName evidence="1">Uncharacterized protein</fullName>
    </submittedName>
</protein>
<accession>A0ABX0GMW6</accession>
<evidence type="ECO:0000313" key="2">
    <source>
        <dbReference type="Proteomes" id="UP000697802"/>
    </source>
</evidence>
<evidence type="ECO:0000313" key="1">
    <source>
        <dbReference type="EMBL" id="NHB89480.1"/>
    </source>
</evidence>
<name>A0ABX0GMW6_9GAMM</name>
<sequence length="121" mass="14281">MSENSMQSWTEAALKRRKIAEEAFVNVMLDGCRHGRNYNSDKQEFSDQKMGLDALEQYKVINKVITFSGYEGIVTVWIDDSSVYHAEFTRYQCEISRVFCVNKTELETWIKKWLPKIHEFN</sequence>
<keyword evidence="2" id="KW-1185">Reference proteome</keyword>
<proteinExistence type="predicted"/>
<dbReference type="RefSeq" id="WP_133813511.1">
    <property type="nucleotide sequence ID" value="NZ_CAWPIF010000045.1"/>
</dbReference>
<gene>
    <name evidence="1" type="ORF">C5471_17985</name>
</gene>
<comment type="caution">
    <text evidence="1">The sequence shown here is derived from an EMBL/GenBank/DDBJ whole genome shotgun (WGS) entry which is preliminary data.</text>
</comment>
<organism evidence="1 2">
    <name type="scientific">Photorhabdus tasmaniensis</name>
    <dbReference type="NCBI Taxonomy" id="1004159"/>
    <lineage>
        <taxon>Bacteria</taxon>
        <taxon>Pseudomonadati</taxon>
        <taxon>Pseudomonadota</taxon>
        <taxon>Gammaproteobacteria</taxon>
        <taxon>Enterobacterales</taxon>
        <taxon>Morganellaceae</taxon>
        <taxon>Photorhabdus</taxon>
    </lineage>
</organism>
<dbReference type="EMBL" id="PUJU01000045">
    <property type="protein sequence ID" value="NHB89480.1"/>
    <property type="molecule type" value="Genomic_DNA"/>
</dbReference>
<reference evidence="1 2" key="1">
    <citation type="submission" date="2018-02" db="EMBL/GenBank/DDBJ databases">
        <authorList>
            <person name="Machado R.A."/>
        </authorList>
    </citation>
    <scope>NUCLEOTIDE SEQUENCE [LARGE SCALE GENOMIC DNA]</scope>
    <source>
        <strain evidence="1 2">T327</strain>
    </source>
</reference>
<dbReference type="Proteomes" id="UP000697802">
    <property type="component" value="Unassembled WGS sequence"/>
</dbReference>